<dbReference type="InterPro" id="IPR006047">
    <property type="entry name" value="GH13_cat_dom"/>
</dbReference>
<evidence type="ECO:0000313" key="4">
    <source>
        <dbReference type="Proteomes" id="UP000653002"/>
    </source>
</evidence>
<protein>
    <submittedName>
        <fullName evidence="3">Glycogen debranching enzyme</fullName>
    </submittedName>
</protein>
<evidence type="ECO:0000259" key="2">
    <source>
        <dbReference type="Pfam" id="PF00128"/>
    </source>
</evidence>
<keyword evidence="1" id="KW-0378">Hydrolase</keyword>
<dbReference type="PANTHER" id="PTHR43002">
    <property type="entry name" value="GLYCOGEN DEBRANCHING ENZYME"/>
    <property type="match status" value="1"/>
</dbReference>
<dbReference type="GO" id="GO:0005975">
    <property type="term" value="P:carbohydrate metabolic process"/>
    <property type="evidence" value="ECO:0007669"/>
    <property type="project" value="InterPro"/>
</dbReference>
<dbReference type="InterPro" id="IPR017853">
    <property type="entry name" value="GH"/>
</dbReference>
<dbReference type="Gene3D" id="3.20.20.80">
    <property type="entry name" value="Glycosidases"/>
    <property type="match status" value="1"/>
</dbReference>
<evidence type="ECO:0000256" key="1">
    <source>
        <dbReference type="ARBA" id="ARBA00023295"/>
    </source>
</evidence>
<dbReference type="GO" id="GO:0016798">
    <property type="term" value="F:hydrolase activity, acting on glycosyl bonds"/>
    <property type="evidence" value="ECO:0007669"/>
    <property type="project" value="UniProtKB-KW"/>
</dbReference>
<proteinExistence type="predicted"/>
<sequence length="81" mass="9480">DYWGYNTVCFFAPNTSYESDHKHHHEGRELKQLVRELHENGIEVILDVVFNHTAEGNEMGPYFSFKGIDNNIYYMLTPDGK</sequence>
<gene>
    <name evidence="3" type="ORF">GUH15_31300</name>
</gene>
<feature type="non-terminal residue" evidence="3">
    <location>
        <position position="81"/>
    </location>
</feature>
<feature type="non-terminal residue" evidence="3">
    <location>
        <position position="1"/>
    </location>
</feature>
<accession>A0A8I0L765</accession>
<evidence type="ECO:0000313" key="3">
    <source>
        <dbReference type="EMBL" id="MBD4340449.1"/>
    </source>
</evidence>
<keyword evidence="1" id="KW-0326">Glycosidase</keyword>
<dbReference type="AlphaFoldDB" id="A0A8I0L765"/>
<comment type="caution">
    <text evidence="3">The sequence shown here is derived from an EMBL/GenBank/DDBJ whole genome shotgun (WGS) entry which is preliminary data.</text>
</comment>
<dbReference type="Proteomes" id="UP000653002">
    <property type="component" value="Unassembled WGS sequence"/>
</dbReference>
<organism evidence="3 4">
    <name type="scientific">Xanthomonas citri pv. citri</name>
    <dbReference type="NCBI Taxonomy" id="611301"/>
    <lineage>
        <taxon>Bacteria</taxon>
        <taxon>Pseudomonadati</taxon>
        <taxon>Pseudomonadota</taxon>
        <taxon>Gammaproteobacteria</taxon>
        <taxon>Lysobacterales</taxon>
        <taxon>Lysobacteraceae</taxon>
        <taxon>Xanthomonas</taxon>
    </lineage>
</organism>
<feature type="domain" description="Glycosyl hydrolase family 13 catalytic" evidence="2">
    <location>
        <begin position="21"/>
        <end position="58"/>
    </location>
</feature>
<reference evidence="3" key="1">
    <citation type="submission" date="2020-01" db="EMBL/GenBank/DDBJ databases">
        <authorList>
            <person name="Richard D."/>
        </authorList>
    </citation>
    <scope>NUCLEOTIDE SEQUENCE</scope>
    <source>
        <strain evidence="3">JP541</strain>
    </source>
</reference>
<dbReference type="SUPFAM" id="SSF51445">
    <property type="entry name" value="(Trans)glycosidases"/>
    <property type="match status" value="1"/>
</dbReference>
<dbReference type="EMBL" id="JAABFR010002612">
    <property type="protein sequence ID" value="MBD4340449.1"/>
    <property type="molecule type" value="Genomic_DNA"/>
</dbReference>
<name>A0A8I0L765_XANCI</name>
<dbReference type="Pfam" id="PF00128">
    <property type="entry name" value="Alpha-amylase"/>
    <property type="match status" value="1"/>
</dbReference>